<evidence type="ECO:0000256" key="7">
    <source>
        <dbReference type="ARBA" id="ARBA00022989"/>
    </source>
</evidence>
<feature type="transmembrane region" description="Helical" evidence="9">
    <location>
        <begin position="189"/>
        <end position="208"/>
    </location>
</feature>
<keyword evidence="13" id="KW-1185">Reference proteome</keyword>
<keyword evidence="6" id="KW-0067">ATP-binding</keyword>
<dbReference type="SUPFAM" id="SSF52540">
    <property type="entry name" value="P-loop containing nucleoside triphosphate hydrolases"/>
    <property type="match status" value="1"/>
</dbReference>
<dbReference type="GO" id="GO:0140359">
    <property type="term" value="F:ABC-type transporter activity"/>
    <property type="evidence" value="ECO:0007669"/>
    <property type="project" value="InterPro"/>
</dbReference>
<keyword evidence="8 9" id="KW-0472">Membrane</keyword>
<dbReference type="InterPro" id="IPR011527">
    <property type="entry name" value="ABC1_TM_dom"/>
</dbReference>
<feature type="transmembrane region" description="Helical" evidence="9">
    <location>
        <begin position="165"/>
        <end position="183"/>
    </location>
</feature>
<proteinExistence type="predicted"/>
<feature type="domain" description="ABC transporter" evidence="10">
    <location>
        <begin position="364"/>
        <end position="593"/>
    </location>
</feature>
<feature type="transmembrane region" description="Helical" evidence="9">
    <location>
        <begin position="266"/>
        <end position="293"/>
    </location>
</feature>
<evidence type="ECO:0000259" key="10">
    <source>
        <dbReference type="PROSITE" id="PS50893"/>
    </source>
</evidence>
<gene>
    <name evidence="12" type="ORF">SAMN00120144_0940</name>
</gene>
<dbReference type="InterPro" id="IPR003439">
    <property type="entry name" value="ABC_transporter-like_ATP-bd"/>
</dbReference>
<evidence type="ECO:0000256" key="1">
    <source>
        <dbReference type="ARBA" id="ARBA00004651"/>
    </source>
</evidence>
<sequence length="594" mass="67465">MISQSNYKNIVREALDNVMHYLSPAEKRQSIWMFLLLLLGSLLDVFGLASLVPVIMAASKPGSVFENRYSVALYHLLGFSSEKAFLIFLILALLGFFLLKNAFVTLINYQQVRFTARLALNIVRSQLNKHNNLPFWQFNKLGSAHLIHTTIGIPGSFVNSIIRQLFTLFSEGLIVVVIVLGILVYQPVLFFILALVLVPTTLLTYRFLQKRSMKIGARLDSLKPLSYALLGDIFAGFIELKLANRQEQFKKRVLENQEEHQGLEAVLYLFSLLPLKVIEMAAILAVVTIYLYSLLFAGSAQNLVMIIGLFAAAAYRLMPSVNRLITALVAMKQHRFTFEHLNNLREYASWQLPAQVPLRFSHSITFENLSFSFPESEKPVLHNINLTVRKGEKIGLIGASGSGKTTLINILLRFYIEQKGRVLVDRQPLTDENLLEWYKLVGYVKQDTFLMETSIKANITLNDESVDEDRLNYAIDQASLRDFIDSLPEGINTLIGERGSRLSGGQRQRIGIARAMYKRTEVLLMDEATSALDNQTEREVNEAIAKLAHTDITIFIIAHRITTLRDCDRIYELKDGKLYAEYQYEDLIDKSLIQ</sequence>
<evidence type="ECO:0000256" key="8">
    <source>
        <dbReference type="ARBA" id="ARBA00023136"/>
    </source>
</evidence>
<dbReference type="GO" id="GO:0016887">
    <property type="term" value="F:ATP hydrolysis activity"/>
    <property type="evidence" value="ECO:0007669"/>
    <property type="project" value="InterPro"/>
</dbReference>
<reference evidence="12 13" key="1">
    <citation type="submission" date="2017-04" db="EMBL/GenBank/DDBJ databases">
        <authorList>
            <person name="Afonso C.L."/>
            <person name="Miller P.J."/>
            <person name="Scott M.A."/>
            <person name="Spackman E."/>
            <person name="Goraichik I."/>
            <person name="Dimitrov K.M."/>
            <person name="Suarez D.L."/>
            <person name="Swayne D.E."/>
        </authorList>
    </citation>
    <scope>NUCLEOTIDE SEQUENCE [LARGE SCALE GENOMIC DNA]</scope>
    <source>
        <strain evidence="12 13">DSM 11622</strain>
    </source>
</reference>
<name>A0A1W1V837_9BACT</name>
<feature type="transmembrane region" description="Helical" evidence="9">
    <location>
        <begin position="31"/>
        <end position="58"/>
    </location>
</feature>
<dbReference type="InterPro" id="IPR027417">
    <property type="entry name" value="P-loop_NTPase"/>
</dbReference>
<keyword evidence="2" id="KW-0813">Transport</keyword>
<dbReference type="FunFam" id="3.40.50.300:FF:000299">
    <property type="entry name" value="ABC transporter ATP-binding protein/permease"/>
    <property type="match status" value="1"/>
</dbReference>
<dbReference type="PROSITE" id="PS00211">
    <property type="entry name" value="ABC_TRANSPORTER_1"/>
    <property type="match status" value="1"/>
</dbReference>
<keyword evidence="7 9" id="KW-1133">Transmembrane helix</keyword>
<dbReference type="SMART" id="SM00382">
    <property type="entry name" value="AAA"/>
    <property type="match status" value="1"/>
</dbReference>
<keyword evidence="4 9" id="KW-0812">Transmembrane</keyword>
<feature type="transmembrane region" description="Helical" evidence="9">
    <location>
        <begin position="299"/>
        <end position="318"/>
    </location>
</feature>
<dbReference type="GO" id="GO:0005886">
    <property type="term" value="C:plasma membrane"/>
    <property type="evidence" value="ECO:0007669"/>
    <property type="project" value="UniProtKB-SubCell"/>
</dbReference>
<dbReference type="Gene3D" id="1.20.1560.10">
    <property type="entry name" value="ABC transporter type 1, transmembrane domain"/>
    <property type="match status" value="1"/>
</dbReference>
<dbReference type="Gene3D" id="3.40.50.300">
    <property type="entry name" value="P-loop containing nucleotide triphosphate hydrolases"/>
    <property type="match status" value="1"/>
</dbReference>
<dbReference type="InterPro" id="IPR036640">
    <property type="entry name" value="ABC1_TM_sf"/>
</dbReference>
<evidence type="ECO:0000256" key="9">
    <source>
        <dbReference type="SAM" id="Phobius"/>
    </source>
</evidence>
<dbReference type="PANTHER" id="PTHR24221:SF654">
    <property type="entry name" value="ATP-BINDING CASSETTE SUB-FAMILY B MEMBER 6"/>
    <property type="match status" value="1"/>
</dbReference>
<dbReference type="InterPro" id="IPR003593">
    <property type="entry name" value="AAA+_ATPase"/>
</dbReference>
<organism evidence="12 13">
    <name type="scientific">Hymenobacter roseosalivarius DSM 11622</name>
    <dbReference type="NCBI Taxonomy" id="645990"/>
    <lineage>
        <taxon>Bacteria</taxon>
        <taxon>Pseudomonadati</taxon>
        <taxon>Bacteroidota</taxon>
        <taxon>Cytophagia</taxon>
        <taxon>Cytophagales</taxon>
        <taxon>Hymenobacteraceae</taxon>
        <taxon>Hymenobacter</taxon>
    </lineage>
</organism>
<dbReference type="PANTHER" id="PTHR24221">
    <property type="entry name" value="ATP-BINDING CASSETTE SUB-FAMILY B"/>
    <property type="match status" value="1"/>
</dbReference>
<dbReference type="EMBL" id="FWWW01000052">
    <property type="protein sequence ID" value="SMB89518.1"/>
    <property type="molecule type" value="Genomic_DNA"/>
</dbReference>
<keyword evidence="5" id="KW-0547">Nucleotide-binding</keyword>
<dbReference type="OrthoDB" id="1522160at2"/>
<dbReference type="AlphaFoldDB" id="A0A1W1V837"/>
<accession>A0A1W1V837</accession>
<dbReference type="InterPro" id="IPR017871">
    <property type="entry name" value="ABC_transporter-like_CS"/>
</dbReference>
<dbReference type="Proteomes" id="UP000192266">
    <property type="component" value="Unassembled WGS sequence"/>
</dbReference>
<evidence type="ECO:0000313" key="12">
    <source>
        <dbReference type="EMBL" id="SMB89518.1"/>
    </source>
</evidence>
<dbReference type="GO" id="GO:0005524">
    <property type="term" value="F:ATP binding"/>
    <property type="evidence" value="ECO:0007669"/>
    <property type="project" value="UniProtKB-KW"/>
</dbReference>
<comment type="subcellular location">
    <subcellularLocation>
        <location evidence="1">Cell membrane</location>
        <topology evidence="1">Multi-pass membrane protein</topology>
    </subcellularLocation>
</comment>
<keyword evidence="3" id="KW-1003">Cell membrane</keyword>
<dbReference type="Pfam" id="PF00005">
    <property type="entry name" value="ABC_tran"/>
    <property type="match status" value="1"/>
</dbReference>
<dbReference type="InterPro" id="IPR039421">
    <property type="entry name" value="Type_1_exporter"/>
</dbReference>
<dbReference type="PROSITE" id="PS50929">
    <property type="entry name" value="ABC_TM1F"/>
    <property type="match status" value="1"/>
</dbReference>
<evidence type="ECO:0000256" key="2">
    <source>
        <dbReference type="ARBA" id="ARBA00022448"/>
    </source>
</evidence>
<feature type="transmembrane region" description="Helical" evidence="9">
    <location>
        <begin position="84"/>
        <end position="107"/>
    </location>
</feature>
<feature type="domain" description="ABC transmembrane type-1" evidence="11">
    <location>
        <begin position="31"/>
        <end position="333"/>
    </location>
</feature>
<dbReference type="GO" id="GO:0034040">
    <property type="term" value="F:ATPase-coupled lipid transmembrane transporter activity"/>
    <property type="evidence" value="ECO:0007669"/>
    <property type="project" value="TreeGrafter"/>
</dbReference>
<evidence type="ECO:0000256" key="5">
    <source>
        <dbReference type="ARBA" id="ARBA00022741"/>
    </source>
</evidence>
<evidence type="ECO:0000256" key="3">
    <source>
        <dbReference type="ARBA" id="ARBA00022475"/>
    </source>
</evidence>
<protein>
    <submittedName>
        <fullName evidence="12">ABC transporter related</fullName>
    </submittedName>
</protein>
<evidence type="ECO:0000313" key="13">
    <source>
        <dbReference type="Proteomes" id="UP000192266"/>
    </source>
</evidence>
<dbReference type="PROSITE" id="PS50893">
    <property type="entry name" value="ABC_TRANSPORTER_2"/>
    <property type="match status" value="1"/>
</dbReference>
<evidence type="ECO:0000256" key="4">
    <source>
        <dbReference type="ARBA" id="ARBA00022692"/>
    </source>
</evidence>
<dbReference type="RefSeq" id="WP_084444391.1">
    <property type="nucleotide sequence ID" value="NZ_FWWW01000052.1"/>
</dbReference>
<dbReference type="STRING" id="645990.SAMN00120144_0940"/>
<dbReference type="SUPFAM" id="SSF90123">
    <property type="entry name" value="ABC transporter transmembrane region"/>
    <property type="match status" value="1"/>
</dbReference>
<evidence type="ECO:0000259" key="11">
    <source>
        <dbReference type="PROSITE" id="PS50929"/>
    </source>
</evidence>
<evidence type="ECO:0000256" key="6">
    <source>
        <dbReference type="ARBA" id="ARBA00022840"/>
    </source>
</evidence>